<dbReference type="EMBL" id="CP157947">
    <property type="protein sequence ID" value="XBS71291.1"/>
    <property type="molecule type" value="Genomic_DNA"/>
</dbReference>
<dbReference type="AlphaFoldDB" id="A0AAU7QEJ9"/>
<name>A0AAU7QEJ9_9GAMM</name>
<sequence length="204" mass="23130">MDIGASQCDVAHPVLPDYKIEQNVHLSRGADLPMYWLLTSSSPIYMVVVHPLSVLDFDHQKWVLFEINERRWALSRDNGTLVPADNIDDWQTDPHQSTEAVLTMEAGDSDRTVCLRLPPVGHRKKRQIGHPPSVMDWHHLLMDYTYAEEEISGFNALIHDDKRLNVQVGEQRYLLSPEKKRRHLFAATPDTDECAGVPAVLSGG</sequence>
<proteinExistence type="predicted"/>
<protein>
    <submittedName>
        <fullName evidence="1">Uncharacterized protein</fullName>
    </submittedName>
</protein>
<gene>
    <name evidence="1" type="ORF">ABK905_10290</name>
</gene>
<accession>A0AAU7QEJ9</accession>
<organism evidence="1">
    <name type="scientific">Acerihabitans sp. KWT182</name>
    <dbReference type="NCBI Taxonomy" id="3157919"/>
    <lineage>
        <taxon>Bacteria</taxon>
        <taxon>Pseudomonadati</taxon>
        <taxon>Pseudomonadota</taxon>
        <taxon>Gammaproteobacteria</taxon>
        <taxon>Enterobacterales</taxon>
        <taxon>Pectobacteriaceae</taxon>
        <taxon>Acerihabitans</taxon>
    </lineage>
</organism>
<reference evidence="1" key="1">
    <citation type="submission" date="2024-06" db="EMBL/GenBank/DDBJ databases">
        <authorList>
            <person name="Coelho C."/>
            <person name="Bento M."/>
            <person name="Garcia E."/>
            <person name="Camelo A."/>
            <person name="Brandao I."/>
            <person name="Espirito Santo C."/>
            <person name="Trovao J."/>
            <person name="Verissimo A."/>
            <person name="Costa J."/>
            <person name="Tiago I."/>
        </authorList>
    </citation>
    <scope>NUCLEOTIDE SEQUENCE</scope>
    <source>
        <strain evidence="1">KWT182</strain>
    </source>
</reference>
<evidence type="ECO:0000313" key="1">
    <source>
        <dbReference type="EMBL" id="XBS71291.1"/>
    </source>
</evidence>